<dbReference type="GO" id="GO:0016301">
    <property type="term" value="F:kinase activity"/>
    <property type="evidence" value="ECO:0007669"/>
    <property type="project" value="InterPro"/>
</dbReference>
<gene>
    <name evidence="4" type="ORF">TrVE_jg13200</name>
</gene>
<accession>A0A9W7FKS3</accession>
<dbReference type="GO" id="GO:0005524">
    <property type="term" value="F:ATP binding"/>
    <property type="evidence" value="ECO:0007669"/>
    <property type="project" value="UniProtKB-KW"/>
</dbReference>
<comment type="caution">
    <text evidence="4">The sequence shown here is derived from an EMBL/GenBank/DDBJ whole genome shotgun (WGS) entry which is preliminary data.</text>
</comment>
<name>A0A9W7FKS3_9STRA</name>
<dbReference type="InterPro" id="IPR027417">
    <property type="entry name" value="P-loop_NTPase"/>
</dbReference>
<keyword evidence="5" id="KW-1185">Reference proteome</keyword>
<proteinExistence type="predicted"/>
<evidence type="ECO:0000256" key="2">
    <source>
        <dbReference type="ARBA" id="ARBA00022840"/>
    </source>
</evidence>
<dbReference type="SUPFAM" id="SSF52540">
    <property type="entry name" value="P-loop containing nucleoside triphosphate hydrolases"/>
    <property type="match status" value="1"/>
</dbReference>
<evidence type="ECO:0000313" key="5">
    <source>
        <dbReference type="Proteomes" id="UP001165160"/>
    </source>
</evidence>
<evidence type="ECO:0000313" key="4">
    <source>
        <dbReference type="EMBL" id="GMI14394.1"/>
    </source>
</evidence>
<reference evidence="5" key="1">
    <citation type="journal article" date="2023" name="Commun. Biol.">
        <title>Genome analysis of Parmales, the sister group of diatoms, reveals the evolutionary specialization of diatoms from phago-mixotrophs to photoautotrophs.</title>
        <authorList>
            <person name="Ban H."/>
            <person name="Sato S."/>
            <person name="Yoshikawa S."/>
            <person name="Yamada K."/>
            <person name="Nakamura Y."/>
            <person name="Ichinomiya M."/>
            <person name="Sato N."/>
            <person name="Blanc-Mathieu R."/>
            <person name="Endo H."/>
            <person name="Kuwata A."/>
            <person name="Ogata H."/>
        </authorList>
    </citation>
    <scope>NUCLEOTIDE SEQUENCE [LARGE SCALE GENOMIC DNA]</scope>
    <source>
        <strain evidence="5">NIES 3699</strain>
    </source>
</reference>
<sequence>MLHFSRLSLGTKALRRSILTFPNTRFASNFNLSYPNSNRPVFVFMSGCPGAGKTHALHKVYDLSNVKILDLDQVITTHSNYDKTDAAKIYKEKTAYDWADTKIEESFQEVLRDSSTRDNNPNARIHALDGTGANHERTIRRMREAKAVGFWIVLLYVKVNVETALRRNEQRNRRVPEDEIRDYVPSVEEAFSIVMKTDLVDELIVLNNDEDDLLTDEERWGRFQKRIEEDSRWRAEFMDW</sequence>
<dbReference type="Gene3D" id="3.40.50.300">
    <property type="entry name" value="P-loop containing nucleotide triphosphate hydrolases"/>
    <property type="match status" value="1"/>
</dbReference>
<keyword evidence="1" id="KW-0547">Nucleotide-binding</keyword>
<organism evidence="4 5">
    <name type="scientific">Triparma verrucosa</name>
    <dbReference type="NCBI Taxonomy" id="1606542"/>
    <lineage>
        <taxon>Eukaryota</taxon>
        <taxon>Sar</taxon>
        <taxon>Stramenopiles</taxon>
        <taxon>Ochrophyta</taxon>
        <taxon>Bolidophyceae</taxon>
        <taxon>Parmales</taxon>
        <taxon>Triparmaceae</taxon>
        <taxon>Triparma</taxon>
    </lineage>
</organism>
<evidence type="ECO:0000259" key="3">
    <source>
        <dbReference type="Pfam" id="PF06414"/>
    </source>
</evidence>
<evidence type="ECO:0000256" key="1">
    <source>
        <dbReference type="ARBA" id="ARBA00022741"/>
    </source>
</evidence>
<protein>
    <recommendedName>
        <fullName evidence="3">Zeta toxin domain-containing protein</fullName>
    </recommendedName>
</protein>
<dbReference type="EMBL" id="BRXX01000499">
    <property type="protein sequence ID" value="GMI14394.1"/>
    <property type="molecule type" value="Genomic_DNA"/>
</dbReference>
<dbReference type="InterPro" id="IPR010488">
    <property type="entry name" value="Zeta_toxin_domain"/>
</dbReference>
<dbReference type="Pfam" id="PF06414">
    <property type="entry name" value="Zeta_toxin"/>
    <property type="match status" value="1"/>
</dbReference>
<keyword evidence="2" id="KW-0067">ATP-binding</keyword>
<dbReference type="AlphaFoldDB" id="A0A9W7FKS3"/>
<dbReference type="Proteomes" id="UP001165160">
    <property type="component" value="Unassembled WGS sequence"/>
</dbReference>
<feature type="domain" description="Zeta toxin" evidence="3">
    <location>
        <begin position="34"/>
        <end position="214"/>
    </location>
</feature>